<accession>A0A8S1JBD0</accession>
<feature type="region of interest" description="Disordered" evidence="1">
    <location>
        <begin position="985"/>
        <end position="1116"/>
    </location>
</feature>
<evidence type="ECO:0000256" key="1">
    <source>
        <dbReference type="SAM" id="MobiDB-lite"/>
    </source>
</evidence>
<feature type="region of interest" description="Disordered" evidence="1">
    <location>
        <begin position="1786"/>
        <end position="1812"/>
    </location>
</feature>
<evidence type="ECO:0000313" key="3">
    <source>
        <dbReference type="Proteomes" id="UP000708148"/>
    </source>
</evidence>
<reference evidence="2" key="1">
    <citation type="submission" date="2020-12" db="EMBL/GenBank/DDBJ databases">
        <authorList>
            <person name="Iha C."/>
        </authorList>
    </citation>
    <scope>NUCLEOTIDE SEQUENCE</scope>
</reference>
<keyword evidence="3" id="KW-1185">Reference proteome</keyword>
<feature type="compositionally biased region" description="Basic and acidic residues" evidence="1">
    <location>
        <begin position="835"/>
        <end position="845"/>
    </location>
</feature>
<dbReference type="Proteomes" id="UP000708148">
    <property type="component" value="Unassembled WGS sequence"/>
</dbReference>
<feature type="compositionally biased region" description="Basic and acidic residues" evidence="1">
    <location>
        <begin position="1149"/>
        <end position="1194"/>
    </location>
</feature>
<feature type="compositionally biased region" description="Polar residues" evidence="1">
    <location>
        <begin position="607"/>
        <end position="624"/>
    </location>
</feature>
<name>A0A8S1JBD0_9CHLO</name>
<evidence type="ECO:0000313" key="2">
    <source>
        <dbReference type="EMBL" id="CAD7704817.1"/>
    </source>
</evidence>
<feature type="compositionally biased region" description="Basic and acidic residues" evidence="1">
    <location>
        <begin position="1604"/>
        <end position="1613"/>
    </location>
</feature>
<feature type="compositionally biased region" description="Basic and acidic residues" evidence="1">
    <location>
        <begin position="171"/>
        <end position="184"/>
    </location>
</feature>
<organism evidence="2 3">
    <name type="scientific">Ostreobium quekettii</name>
    <dbReference type="NCBI Taxonomy" id="121088"/>
    <lineage>
        <taxon>Eukaryota</taxon>
        <taxon>Viridiplantae</taxon>
        <taxon>Chlorophyta</taxon>
        <taxon>core chlorophytes</taxon>
        <taxon>Ulvophyceae</taxon>
        <taxon>TCBD clade</taxon>
        <taxon>Bryopsidales</taxon>
        <taxon>Ostreobineae</taxon>
        <taxon>Ostreobiaceae</taxon>
        <taxon>Ostreobium</taxon>
    </lineage>
</organism>
<protein>
    <submittedName>
        <fullName evidence="2">Uncharacterized protein</fullName>
    </submittedName>
</protein>
<feature type="region of interest" description="Disordered" evidence="1">
    <location>
        <begin position="1837"/>
        <end position="1857"/>
    </location>
</feature>
<feature type="compositionally biased region" description="Basic and acidic residues" evidence="1">
    <location>
        <begin position="434"/>
        <end position="450"/>
    </location>
</feature>
<feature type="compositionally biased region" description="Basic and acidic residues" evidence="1">
    <location>
        <begin position="373"/>
        <end position="386"/>
    </location>
</feature>
<feature type="region of interest" description="Disordered" evidence="1">
    <location>
        <begin position="1"/>
        <end position="495"/>
    </location>
</feature>
<feature type="region of interest" description="Disordered" evidence="1">
    <location>
        <begin position="1129"/>
        <end position="1229"/>
    </location>
</feature>
<feature type="compositionally biased region" description="Basic and acidic residues" evidence="1">
    <location>
        <begin position="1085"/>
        <end position="1105"/>
    </location>
</feature>
<feature type="region of interest" description="Disordered" evidence="1">
    <location>
        <begin position="607"/>
        <end position="694"/>
    </location>
</feature>
<feature type="compositionally biased region" description="Basic and acidic residues" evidence="1">
    <location>
        <begin position="896"/>
        <end position="906"/>
    </location>
</feature>
<sequence length="2025" mass="207729">MRPARKHGKAESEEKATPSRRVGVSTTRRAVGSAADKDAAPKVGSRSTRVAAAVSTPERPKKPAVKKASSSVPSYMRPTKTSLAHKGRKEKEAEEEMLAADTAAASPSMGAEPAANKKLSTRPTTPSKDYEDSKPDREDQLLAAPSEVTPGGPAAANLEESHLSMESTTGDSHRADARPKKEGKAASSDVKQTGGAKAKPVRLALSPTKDLKTEKKKLTRPVGKIAMGSKASAERSIHAKREALSPKSPPRRESPSAKPSSSLEDGKKARAAAKKTPSTPQKKIVKDGTPAATVGTAAQNLPKESDCSEDKVQEPSILQEMEGATSGTKSLALPGQPVAKTPEVVEDKPCEEPPQEQTSVVDLKSEGSFSQPADKDVEVAKKEGNEPKSLVKPGRPGADGVAAAGDLGTSGVPGSKGSEDIPVEARLNSANLSQKEESRVADDAGRKEDAGLEAAEDQPVGKDVLSTKEPAVPPMGLAAEPQPIRGQTAGDDFDLQGSVQSSALEAHPMRVVPEVSDVQVPYQKSSLKDSLDAERKEAAMAAARSAAVPTFVASNMTEGKQPTGQVEDMPAQGCKEAGPVLGSEAVVELNEAKETVVSSELLGVATPPQTCETQVPSETEQVPLQQAAAKEISSKLPATGDLAESLDAKEPVSKEEGGPADPSQSEGVCLGDERADCAKPSADEISGSTGEAEKALVSEEVAAPAAKDEPTEVVSMPRAVTDACNTDKPPEAVTVEDDGAECTKQSAGGVSGSACEAKESLIEAEPAVSAEGGEFAKVVLTPEPPTEACDASQPAEVVPTKDEAAGQAADVAPVKDEGADCSRASADGISSSTFEAKESLTKAEIEVTPEVTAEEGESTMVLPTSGPLAEACDANKPPNVAPMKDEPAGQAADVAPVKDEGADRSKASAVGTSASTFEAKESLTLAKLEVSTEVGESAKVVSTPEPLTEACNASQSPEVVPTKDEGVQGSKAGADELSGCAIEVEKSSNESKAAVSAQDGKSAEVVSVPELPTEVCDTSHPSEVPVEVPVEDKETDGRKVLGDEISGSTSEAEKPQPAAEAVASVGLEESVTAVSAPEPPAKACDANKPREEAPVKDEELDRSKPPADAISGSIIKADKSPIEADIVVSSEGGEPAKVVPGPVSLGEACDPHQHHEEVRATEGAESSKNKAELEKEPDNSHDAEAHKGAEEKQPPPDADVLQPVDGCDFSSEDTTSAKHATAEGGKVAHSEPVAEKALLKVGEAVVDVEPPAVHVPIVDCVATEAAPTEVPPKSVANFESTGITPAAEEMCKDNKPEEVVASASAVVLKEEYGTPGDAAIAPPEAHAKDFQPEAAVGDLDCSAAEDKSDAKIEHQLELPIDSSEVGQAAAKAEDPTLKHAGGAECDKMPVPLAAEPTFSGSTGGLPADTNDAEYKVEGAAFSISNQATDIAQFTAEAGGPMDRGGNETAIVDEQSNVVASAVTHVPDEDCGKAQDSAANVADEGNCGSKLADAAMLIETDGAEKGADVAHQATPNADSVAADGCKALDGATQDSNAETGKSKDTPVEFVSREAVEARCVHEASAVLVPTETCEAGAGQEQLSSTVEGAEHNEAKGDDAPSIVDKPAESREAKQDVPQGAQGLCEGNGGAMTDEQLQAVVATNGTALKEGEENVEGTPVAGAPAANSDVQDVPDEKVPVVQETVEVCEMALVDSLPEAAGVAKSSEETDPLPVDVTATAGLEAVACIESPITEEQGSSAITADDQEEAKNEDANGRQPAEVPSVLGNEASAGDLEEECKEDVVSEKCDKGMDTVSPATKADAAKATEQGAIEGDRQLDDADQLIVTPADGQTYALQEPESLVEQSASLDTKEGSAAEDTLTVAEQSTLRQTVPSFVVPGVAPGGRPIDVSARSELSDEPWSMCVETGSRLSMGLGSDLGDDVLGTEWAAGRAAASIAVNVQNESSGAEGIVKQIVEDIFARVAGQECRMGTFVNEEVGKVDAVADAAPAIEGGESAVMADSEKAAEAIVKDVSDKIAAALQDQGWS</sequence>
<comment type="caution">
    <text evidence="2">The sequence shown here is derived from an EMBL/GenBank/DDBJ whole genome shotgun (WGS) entry which is preliminary data.</text>
</comment>
<feature type="compositionally biased region" description="Basic and acidic residues" evidence="1">
    <location>
        <begin position="1030"/>
        <end position="1042"/>
    </location>
</feature>
<feature type="region of interest" description="Disordered" evidence="1">
    <location>
        <begin position="783"/>
        <end position="912"/>
    </location>
</feature>
<feature type="region of interest" description="Disordered" evidence="1">
    <location>
        <begin position="931"/>
        <end position="972"/>
    </location>
</feature>
<feature type="compositionally biased region" description="Basic and acidic residues" evidence="1">
    <location>
        <begin position="128"/>
        <end position="140"/>
    </location>
</feature>
<feature type="region of interest" description="Disordered" evidence="1">
    <location>
        <begin position="1588"/>
        <end position="1628"/>
    </location>
</feature>
<gene>
    <name evidence="2" type="ORF">OSTQU699_LOCUS10172</name>
</gene>
<proteinExistence type="predicted"/>
<feature type="compositionally biased region" description="Basic and acidic residues" evidence="1">
    <location>
        <begin position="232"/>
        <end position="255"/>
    </location>
</feature>
<feature type="region of interest" description="Disordered" evidence="1">
    <location>
        <begin position="1728"/>
        <end position="1762"/>
    </location>
</feature>
<feature type="compositionally biased region" description="Basic and acidic residues" evidence="1">
    <location>
        <begin position="646"/>
        <end position="657"/>
    </location>
</feature>
<feature type="compositionally biased region" description="Basic and acidic residues" evidence="1">
    <location>
        <begin position="1588"/>
        <end position="1597"/>
    </location>
</feature>
<feature type="region of interest" description="Disordered" evidence="1">
    <location>
        <begin position="557"/>
        <end position="577"/>
    </location>
</feature>
<feature type="compositionally biased region" description="Low complexity" evidence="1">
    <location>
        <begin position="398"/>
        <end position="407"/>
    </location>
</feature>
<dbReference type="EMBL" id="CAJHUC010002957">
    <property type="protein sequence ID" value="CAD7704817.1"/>
    <property type="molecule type" value="Genomic_DNA"/>
</dbReference>
<feature type="compositionally biased region" description="Basic and acidic residues" evidence="1">
    <location>
        <begin position="303"/>
        <end position="313"/>
    </location>
</feature>